<organism evidence="2 3">
    <name type="scientific">Marchantia polymorpha</name>
    <name type="common">Common liverwort</name>
    <name type="synonym">Marchantia aquatica</name>
    <dbReference type="NCBI Taxonomy" id="3197"/>
    <lineage>
        <taxon>Eukaryota</taxon>
        <taxon>Viridiplantae</taxon>
        <taxon>Streptophyta</taxon>
        <taxon>Embryophyta</taxon>
        <taxon>Marchantiophyta</taxon>
        <taxon>Marchantiopsida</taxon>
        <taxon>Marchantiidae</taxon>
        <taxon>Marchantiales</taxon>
        <taxon>Marchantiaceae</taxon>
        <taxon>Marchantia</taxon>
    </lineage>
</organism>
<dbReference type="EMBL" id="KZ772990">
    <property type="protein sequence ID" value="PTQ26841.1"/>
    <property type="molecule type" value="Genomic_DNA"/>
</dbReference>
<protein>
    <submittedName>
        <fullName evidence="2">Uncharacterized protein</fullName>
    </submittedName>
</protein>
<sequence length="194" mass="21539">MRDSCALAATRWMAGQLHGRSFFTENVCVMASREEWTCSEDREFASRLGEKVTAIEESLDGPGHAGGTKRMKREEKIRARRKFHNNHKHADTMLSCARRERSAHTSPPPPPPLPIPIPLPKSPAPAENPPPPPGEEERERERWRKRSRRRERDRAVGPSAPAGFNFQVELRVGLGPSPETRRVLGLSAGAGAGA</sequence>
<gene>
    <name evidence="2" type="ORF">MARPO_0316s0002</name>
</gene>
<keyword evidence="3" id="KW-1185">Reference proteome</keyword>
<name>A0A2R6VZ41_MARPO</name>
<reference evidence="3" key="1">
    <citation type="journal article" date="2017" name="Cell">
        <title>Insights into land plant evolution garnered from the Marchantia polymorpha genome.</title>
        <authorList>
            <person name="Bowman J.L."/>
            <person name="Kohchi T."/>
            <person name="Yamato K.T."/>
            <person name="Jenkins J."/>
            <person name="Shu S."/>
            <person name="Ishizaki K."/>
            <person name="Yamaoka S."/>
            <person name="Nishihama R."/>
            <person name="Nakamura Y."/>
            <person name="Berger F."/>
            <person name="Adam C."/>
            <person name="Aki S.S."/>
            <person name="Althoff F."/>
            <person name="Araki T."/>
            <person name="Arteaga-Vazquez M.A."/>
            <person name="Balasubrmanian S."/>
            <person name="Barry K."/>
            <person name="Bauer D."/>
            <person name="Boehm C.R."/>
            <person name="Briginshaw L."/>
            <person name="Caballero-Perez J."/>
            <person name="Catarino B."/>
            <person name="Chen F."/>
            <person name="Chiyoda S."/>
            <person name="Chovatia M."/>
            <person name="Davies K.M."/>
            <person name="Delmans M."/>
            <person name="Demura T."/>
            <person name="Dierschke T."/>
            <person name="Dolan L."/>
            <person name="Dorantes-Acosta A.E."/>
            <person name="Eklund D.M."/>
            <person name="Florent S.N."/>
            <person name="Flores-Sandoval E."/>
            <person name="Fujiyama A."/>
            <person name="Fukuzawa H."/>
            <person name="Galik B."/>
            <person name="Grimanelli D."/>
            <person name="Grimwood J."/>
            <person name="Grossniklaus U."/>
            <person name="Hamada T."/>
            <person name="Haseloff J."/>
            <person name="Hetherington A.J."/>
            <person name="Higo A."/>
            <person name="Hirakawa Y."/>
            <person name="Hundley H.N."/>
            <person name="Ikeda Y."/>
            <person name="Inoue K."/>
            <person name="Inoue S.I."/>
            <person name="Ishida S."/>
            <person name="Jia Q."/>
            <person name="Kakita M."/>
            <person name="Kanazawa T."/>
            <person name="Kawai Y."/>
            <person name="Kawashima T."/>
            <person name="Kennedy M."/>
            <person name="Kinose K."/>
            <person name="Kinoshita T."/>
            <person name="Kohara Y."/>
            <person name="Koide E."/>
            <person name="Komatsu K."/>
            <person name="Kopischke S."/>
            <person name="Kubo M."/>
            <person name="Kyozuka J."/>
            <person name="Lagercrantz U."/>
            <person name="Lin S.S."/>
            <person name="Lindquist E."/>
            <person name="Lipzen A.M."/>
            <person name="Lu C.W."/>
            <person name="De Luna E."/>
            <person name="Martienssen R.A."/>
            <person name="Minamino N."/>
            <person name="Mizutani M."/>
            <person name="Mizutani M."/>
            <person name="Mochizuki N."/>
            <person name="Monte I."/>
            <person name="Mosher R."/>
            <person name="Nagasaki H."/>
            <person name="Nakagami H."/>
            <person name="Naramoto S."/>
            <person name="Nishitani K."/>
            <person name="Ohtani M."/>
            <person name="Okamoto T."/>
            <person name="Okumura M."/>
            <person name="Phillips J."/>
            <person name="Pollak B."/>
            <person name="Reinders A."/>
            <person name="Rovekamp M."/>
            <person name="Sano R."/>
            <person name="Sawa S."/>
            <person name="Schmid M.W."/>
            <person name="Shirakawa M."/>
            <person name="Solano R."/>
            <person name="Spunde A."/>
            <person name="Suetsugu N."/>
            <person name="Sugano S."/>
            <person name="Sugiyama A."/>
            <person name="Sun R."/>
            <person name="Suzuki Y."/>
            <person name="Takenaka M."/>
            <person name="Takezawa D."/>
            <person name="Tomogane H."/>
            <person name="Tsuzuki M."/>
            <person name="Ueda T."/>
            <person name="Umeda M."/>
            <person name="Ward J.M."/>
            <person name="Watanabe Y."/>
            <person name="Yazaki K."/>
            <person name="Yokoyama R."/>
            <person name="Yoshitake Y."/>
            <person name="Yotsui I."/>
            <person name="Zachgo S."/>
            <person name="Schmutz J."/>
        </authorList>
    </citation>
    <scope>NUCLEOTIDE SEQUENCE [LARGE SCALE GENOMIC DNA]</scope>
    <source>
        <strain evidence="3">Tak-1</strain>
    </source>
</reference>
<dbReference type="AlphaFoldDB" id="A0A2R6VZ41"/>
<evidence type="ECO:0000313" key="3">
    <source>
        <dbReference type="Proteomes" id="UP000244005"/>
    </source>
</evidence>
<accession>A0A2R6VZ41</accession>
<evidence type="ECO:0000256" key="1">
    <source>
        <dbReference type="SAM" id="MobiDB-lite"/>
    </source>
</evidence>
<proteinExistence type="predicted"/>
<feature type="region of interest" description="Disordered" evidence="1">
    <location>
        <begin position="83"/>
        <end position="164"/>
    </location>
</feature>
<dbReference type="Proteomes" id="UP000244005">
    <property type="component" value="Unassembled WGS sequence"/>
</dbReference>
<feature type="compositionally biased region" description="Pro residues" evidence="1">
    <location>
        <begin position="106"/>
        <end position="133"/>
    </location>
</feature>
<evidence type="ECO:0000313" key="2">
    <source>
        <dbReference type="EMBL" id="PTQ26841.1"/>
    </source>
</evidence>